<feature type="signal peptide" evidence="7">
    <location>
        <begin position="1"/>
        <end position="23"/>
    </location>
</feature>
<gene>
    <name evidence="8" type="primary">Dsim\GD23335</name>
    <name evidence="8" type="ORF">Dsimw501_GD23335</name>
</gene>
<dbReference type="Proteomes" id="UP000035880">
    <property type="component" value="Chromosome 2L"/>
</dbReference>
<evidence type="ECO:0008006" key="9">
    <source>
        <dbReference type="Google" id="ProtNLM"/>
    </source>
</evidence>
<keyword evidence="6" id="KW-0391">Immunity</keyword>
<reference evidence="8" key="3">
    <citation type="submission" date="2015-04" db="EMBL/GenBank/DDBJ databases">
        <authorList>
            <consortium name="FlyBase"/>
        </authorList>
    </citation>
    <scope>NUCLEOTIDE SEQUENCE</scope>
    <source>
        <strain evidence="8">W501</strain>
    </source>
</reference>
<reference evidence="8" key="1">
    <citation type="journal article" date="2013" name="Genome Res.">
        <title>A second-generation assembly of the Drosophila simulans genome provides new insights into patterns of lineage-specific divergence.</title>
        <authorList>
            <person name="Hu T.T."/>
            <person name="Eisen M.B."/>
            <person name="Thornton K.R."/>
            <person name="Andolfatto P."/>
        </authorList>
    </citation>
    <scope>NUCLEOTIDE SEQUENCE [LARGE SCALE GENOMIC DNA]</scope>
    <source>
        <strain evidence="8">W501</strain>
    </source>
</reference>
<dbReference type="Pfam" id="PF07240">
    <property type="entry name" value="Turandot"/>
    <property type="match status" value="1"/>
</dbReference>
<dbReference type="KEGG" id="dsi:Dsimw501_GD23335"/>
<dbReference type="GO" id="GO:0005615">
    <property type="term" value="C:extracellular space"/>
    <property type="evidence" value="ECO:0007669"/>
    <property type="project" value="EnsemblMetazoa"/>
</dbReference>
<accession>A0A0J9QW67</accession>
<proteinExistence type="inferred from homology"/>
<protein>
    <recommendedName>
        <fullName evidence="9">Protein Turandot M</fullName>
    </recommendedName>
</protein>
<dbReference type="OMA" id="HIFRRYK"/>
<dbReference type="Bgee" id="FBgn0194721">
    <property type="expression patterns" value="Expressed in adult organism and 3 other cell types or tissues"/>
</dbReference>
<dbReference type="AlphaFoldDB" id="A0A0J9QW67"/>
<evidence type="ECO:0000256" key="6">
    <source>
        <dbReference type="ARBA" id="ARBA00022859"/>
    </source>
</evidence>
<keyword evidence="5 7" id="KW-0732">Signal</keyword>
<keyword evidence="3" id="KW-0964">Secreted</keyword>
<evidence type="ECO:0000256" key="2">
    <source>
        <dbReference type="ARBA" id="ARBA00010249"/>
    </source>
</evidence>
<evidence type="ECO:0000256" key="4">
    <source>
        <dbReference type="ARBA" id="ARBA00022588"/>
    </source>
</evidence>
<dbReference type="EMBL" id="CM002910">
    <property type="protein sequence ID" value="KMY88283.1"/>
    <property type="molecule type" value="Genomic_DNA"/>
</dbReference>
<dbReference type="SMR" id="A0A0J9QW67"/>
<dbReference type="GO" id="GO:0045087">
    <property type="term" value="P:innate immune response"/>
    <property type="evidence" value="ECO:0007669"/>
    <property type="project" value="UniProtKB-KW"/>
</dbReference>
<dbReference type="InterPro" id="IPR010825">
    <property type="entry name" value="Turandot"/>
</dbReference>
<evidence type="ECO:0000313" key="8">
    <source>
        <dbReference type="EMBL" id="KMY88283.1"/>
    </source>
</evidence>
<dbReference type="PhylomeDB" id="A0A0J9QW67"/>
<evidence type="ECO:0000256" key="1">
    <source>
        <dbReference type="ARBA" id="ARBA00004613"/>
    </source>
</evidence>
<feature type="chain" id="PRO_5005320981" description="Protein Turandot M" evidence="7">
    <location>
        <begin position="24"/>
        <end position="131"/>
    </location>
</feature>
<sequence>MNPTIYLSCLVVFSVFLLGKVHAENEDEFVTEKQRLLSVYGDSSVDEATKYRNVDNLVTFYDKYSTLLPLTPDLSKRAEDLLRRYKEENARAVLVDGAPAQGGFWMPLVKLLIVQLGVEIASEGVKRAIGS</sequence>
<dbReference type="GO" id="GO:0050830">
    <property type="term" value="P:defense response to Gram-positive bacterium"/>
    <property type="evidence" value="ECO:0007669"/>
    <property type="project" value="EnsemblMetazoa"/>
</dbReference>
<evidence type="ECO:0000256" key="5">
    <source>
        <dbReference type="ARBA" id="ARBA00022729"/>
    </source>
</evidence>
<reference evidence="8" key="2">
    <citation type="submission" date="2014-06" db="EMBL/GenBank/DDBJ databases">
        <authorList>
            <person name="Hu T."/>
            <person name="Eisen M.B."/>
            <person name="Thornton K.R."/>
            <person name="Andolfatto P."/>
        </authorList>
    </citation>
    <scope>NUCLEOTIDE SEQUENCE</scope>
    <source>
        <strain evidence="8">W501</strain>
    </source>
</reference>
<organism evidence="8">
    <name type="scientific">Drosophila simulans</name>
    <name type="common">Fruit fly</name>
    <dbReference type="NCBI Taxonomy" id="7240"/>
    <lineage>
        <taxon>Eukaryota</taxon>
        <taxon>Metazoa</taxon>
        <taxon>Ecdysozoa</taxon>
        <taxon>Arthropoda</taxon>
        <taxon>Hexapoda</taxon>
        <taxon>Insecta</taxon>
        <taxon>Pterygota</taxon>
        <taxon>Neoptera</taxon>
        <taxon>Endopterygota</taxon>
        <taxon>Diptera</taxon>
        <taxon>Brachycera</taxon>
        <taxon>Muscomorpha</taxon>
        <taxon>Ephydroidea</taxon>
        <taxon>Drosophilidae</taxon>
        <taxon>Drosophila</taxon>
        <taxon>Sophophora</taxon>
    </lineage>
</organism>
<dbReference type="GO" id="GO:0034605">
    <property type="term" value="P:cellular response to heat"/>
    <property type="evidence" value="ECO:0007669"/>
    <property type="project" value="EnsemblMetazoa"/>
</dbReference>
<comment type="similarity">
    <text evidence="2">Belongs to the Turandot family.</text>
</comment>
<evidence type="ECO:0000256" key="3">
    <source>
        <dbReference type="ARBA" id="ARBA00022525"/>
    </source>
</evidence>
<evidence type="ECO:0000256" key="7">
    <source>
        <dbReference type="SAM" id="SignalP"/>
    </source>
</evidence>
<dbReference type="OrthoDB" id="7855545at2759"/>
<comment type="subcellular location">
    <subcellularLocation>
        <location evidence="1">Secreted</location>
    </subcellularLocation>
</comment>
<keyword evidence="4" id="KW-0399">Innate immunity</keyword>
<name>A0A0J9QW67_DROSI</name>